<protein>
    <submittedName>
        <fullName evidence="1">DUF771 domain-containing protein</fullName>
    </submittedName>
</protein>
<comment type="caution">
    <text evidence="1">The sequence shown here is derived from an EMBL/GenBank/DDBJ whole genome shotgun (WGS) entry which is preliminary data.</text>
</comment>
<dbReference type="EMBL" id="SCWC02000005">
    <property type="protein sequence ID" value="KAA1039152.1"/>
    <property type="molecule type" value="Genomic_DNA"/>
</dbReference>
<dbReference type="Proteomes" id="UP000295735">
    <property type="component" value="Unassembled WGS sequence"/>
</dbReference>
<dbReference type="InterPro" id="IPR008489">
    <property type="entry name" value="DUF771"/>
</dbReference>
<gene>
    <name evidence="1" type="ORF">ERX35_008020</name>
</gene>
<keyword evidence="2" id="KW-1185">Reference proteome</keyword>
<name>A0ABQ6R7T0_9STAP</name>
<accession>A0ABQ6R7T0</accession>
<sequence>MTTRIQAVITLPSELVVLKKVDYEKLQDEASDVWWTMQDLMDTTQKGRKWLMKYIINDEYMKKRISAFTIFPSNQGGEYSFNRRQMRKFLDENFELIKERAES</sequence>
<proteinExistence type="predicted"/>
<dbReference type="RefSeq" id="WP_149459411.1">
    <property type="nucleotide sequence ID" value="NZ_SCWC02000005.1"/>
</dbReference>
<reference evidence="1 2" key="1">
    <citation type="submission" date="2019-09" db="EMBL/GenBank/DDBJ databases">
        <authorList>
            <person name="Mazhar S."/>
            <person name="Altermann E."/>
            <person name="Hill C."/>
            <person name="Mcauliffe O."/>
        </authorList>
    </citation>
    <scope>NUCLEOTIDE SEQUENCE [LARGE SCALE GENOMIC DNA]</scope>
    <source>
        <strain evidence="1 2">ATCC 51831</strain>
    </source>
</reference>
<organism evidence="1 2">
    <name type="scientific">Macrococcus equipercicus</name>
    <dbReference type="NCBI Taxonomy" id="69967"/>
    <lineage>
        <taxon>Bacteria</taxon>
        <taxon>Bacillati</taxon>
        <taxon>Bacillota</taxon>
        <taxon>Bacilli</taxon>
        <taxon>Bacillales</taxon>
        <taxon>Staphylococcaceae</taxon>
        <taxon>Macrococcus</taxon>
    </lineage>
</organism>
<evidence type="ECO:0000313" key="2">
    <source>
        <dbReference type="Proteomes" id="UP000295735"/>
    </source>
</evidence>
<dbReference type="Pfam" id="PF05595">
    <property type="entry name" value="DUF771"/>
    <property type="match status" value="1"/>
</dbReference>
<evidence type="ECO:0000313" key="1">
    <source>
        <dbReference type="EMBL" id="KAA1039152.1"/>
    </source>
</evidence>